<name>A0ABQ5VRW4_9RHOB</name>
<sequence>MDELKNSLSISATPLQLRQLISEVSAHESEQRLVVGGSRTRAMPTEDNVLVLQHPVRQHDTTPQSGSQSAKSAPASEGISEQGRLHISTPANLADEPEVTHSKMLVLAETAISETVETMAPARLHSIIEEMAPAKIANIFAETSKSYVGHAVNAFAPEKIQDLVDQIAPEMIEETVRKVVQDTVASEVQMRLQDELPIGLQDTVSQFVRSEMQGAFGMNVTRKVRLLIHDEIKQVFQPEA</sequence>
<dbReference type="RefSeq" id="WP_284375212.1">
    <property type="nucleotide sequence ID" value="NZ_BSNN01000002.1"/>
</dbReference>
<evidence type="ECO:0000313" key="2">
    <source>
        <dbReference type="EMBL" id="GLQ33872.1"/>
    </source>
</evidence>
<protein>
    <recommendedName>
        <fullName evidence="4">DUF2497 domain-containing protein</fullName>
    </recommendedName>
</protein>
<feature type="compositionally biased region" description="Polar residues" evidence="1">
    <location>
        <begin position="61"/>
        <end position="71"/>
    </location>
</feature>
<proteinExistence type="predicted"/>
<accession>A0ABQ5VRW4</accession>
<dbReference type="EMBL" id="BSNN01000002">
    <property type="protein sequence ID" value="GLQ33872.1"/>
    <property type="molecule type" value="Genomic_DNA"/>
</dbReference>
<gene>
    <name evidence="2" type="ORF">GCM10007939_01550</name>
</gene>
<evidence type="ECO:0000256" key="1">
    <source>
        <dbReference type="SAM" id="MobiDB-lite"/>
    </source>
</evidence>
<keyword evidence="3" id="KW-1185">Reference proteome</keyword>
<evidence type="ECO:0000313" key="3">
    <source>
        <dbReference type="Proteomes" id="UP001156694"/>
    </source>
</evidence>
<feature type="region of interest" description="Disordered" evidence="1">
    <location>
        <begin position="57"/>
        <end position="81"/>
    </location>
</feature>
<comment type="caution">
    <text evidence="2">The sequence shown here is derived from an EMBL/GenBank/DDBJ whole genome shotgun (WGS) entry which is preliminary data.</text>
</comment>
<evidence type="ECO:0008006" key="4">
    <source>
        <dbReference type="Google" id="ProtNLM"/>
    </source>
</evidence>
<reference evidence="3" key="1">
    <citation type="journal article" date="2019" name="Int. J. Syst. Evol. Microbiol.">
        <title>The Global Catalogue of Microorganisms (GCM) 10K type strain sequencing project: providing services to taxonomists for standard genome sequencing and annotation.</title>
        <authorList>
            <consortium name="The Broad Institute Genomics Platform"/>
            <consortium name="The Broad Institute Genome Sequencing Center for Infectious Disease"/>
            <person name="Wu L."/>
            <person name="Ma J."/>
        </authorList>
    </citation>
    <scope>NUCLEOTIDE SEQUENCE [LARGE SCALE GENOMIC DNA]</scope>
    <source>
        <strain evidence="3">NBRC 110140</strain>
    </source>
</reference>
<dbReference type="Proteomes" id="UP001156694">
    <property type="component" value="Unassembled WGS sequence"/>
</dbReference>
<organism evidence="2 3">
    <name type="scientific">Amylibacter marinus</name>
    <dbReference type="NCBI Taxonomy" id="1475483"/>
    <lineage>
        <taxon>Bacteria</taxon>
        <taxon>Pseudomonadati</taxon>
        <taxon>Pseudomonadota</taxon>
        <taxon>Alphaproteobacteria</taxon>
        <taxon>Rhodobacterales</taxon>
        <taxon>Paracoccaceae</taxon>
        <taxon>Amylibacter</taxon>
    </lineage>
</organism>